<accession>A0ABW5S864</accession>
<evidence type="ECO:0000256" key="3">
    <source>
        <dbReference type="ARBA" id="ARBA00022960"/>
    </source>
</evidence>
<dbReference type="Pfam" id="PF12229">
    <property type="entry name" value="PG_binding_4"/>
    <property type="match status" value="1"/>
</dbReference>
<evidence type="ECO:0000256" key="1">
    <source>
        <dbReference type="ARBA" id="ARBA00004752"/>
    </source>
</evidence>
<dbReference type="CDD" id="cd16913">
    <property type="entry name" value="YkuD_like"/>
    <property type="match status" value="1"/>
</dbReference>
<organism evidence="8 9">
    <name type="scientific">Sporolactobacillus shoreicorticis</name>
    <dbReference type="NCBI Taxonomy" id="1923877"/>
    <lineage>
        <taxon>Bacteria</taxon>
        <taxon>Bacillati</taxon>
        <taxon>Bacillota</taxon>
        <taxon>Bacilli</taxon>
        <taxon>Bacillales</taxon>
        <taxon>Sporolactobacillaceae</taxon>
        <taxon>Sporolactobacillus</taxon>
    </lineage>
</organism>
<reference evidence="9" key="1">
    <citation type="journal article" date="2019" name="Int. J. Syst. Evol. Microbiol.">
        <title>The Global Catalogue of Microorganisms (GCM) 10K type strain sequencing project: providing services to taxonomists for standard genome sequencing and annotation.</title>
        <authorList>
            <consortium name="The Broad Institute Genomics Platform"/>
            <consortium name="The Broad Institute Genome Sequencing Center for Infectious Disease"/>
            <person name="Wu L."/>
            <person name="Ma J."/>
        </authorList>
    </citation>
    <scope>NUCLEOTIDE SEQUENCE [LARGE SCALE GENOMIC DNA]</scope>
    <source>
        <strain evidence="9">TISTR 2466</strain>
    </source>
</reference>
<comment type="caution">
    <text evidence="8">The sequence shown here is derived from an EMBL/GenBank/DDBJ whole genome shotgun (WGS) entry which is preliminary data.</text>
</comment>
<dbReference type="RefSeq" id="WP_253063062.1">
    <property type="nucleotide sequence ID" value="NZ_JAMXWM010000017.1"/>
</dbReference>
<dbReference type="Gene3D" id="3.10.20.800">
    <property type="match status" value="1"/>
</dbReference>
<dbReference type="Proteomes" id="UP001597399">
    <property type="component" value="Unassembled WGS sequence"/>
</dbReference>
<name>A0ABW5S864_9BACL</name>
<dbReference type="InterPro" id="IPR050979">
    <property type="entry name" value="LD-transpeptidase"/>
</dbReference>
<evidence type="ECO:0000256" key="4">
    <source>
        <dbReference type="ARBA" id="ARBA00022984"/>
    </source>
</evidence>
<dbReference type="SUPFAM" id="SSF143985">
    <property type="entry name" value="L,D-transpeptidase pre-catalytic domain-like"/>
    <property type="match status" value="1"/>
</dbReference>
<feature type="domain" description="L,D-TPase catalytic" evidence="7">
    <location>
        <begin position="291"/>
        <end position="416"/>
    </location>
</feature>
<dbReference type="InterPro" id="IPR038063">
    <property type="entry name" value="Transpep_catalytic_dom"/>
</dbReference>
<feature type="active site" description="Proton donor/acceptor" evidence="6">
    <location>
        <position position="371"/>
    </location>
</feature>
<evidence type="ECO:0000256" key="5">
    <source>
        <dbReference type="ARBA" id="ARBA00023316"/>
    </source>
</evidence>
<evidence type="ECO:0000259" key="7">
    <source>
        <dbReference type="PROSITE" id="PS52029"/>
    </source>
</evidence>
<comment type="pathway">
    <text evidence="1 6">Cell wall biogenesis; peptidoglycan biosynthesis.</text>
</comment>
<dbReference type="PANTHER" id="PTHR30582">
    <property type="entry name" value="L,D-TRANSPEPTIDASE"/>
    <property type="match status" value="1"/>
</dbReference>
<keyword evidence="9" id="KW-1185">Reference proteome</keyword>
<evidence type="ECO:0000256" key="6">
    <source>
        <dbReference type="PROSITE-ProRule" id="PRU01373"/>
    </source>
</evidence>
<dbReference type="InterPro" id="IPR022029">
    <property type="entry name" value="YoaR-like_PG-bd"/>
</dbReference>
<evidence type="ECO:0000313" key="8">
    <source>
        <dbReference type="EMBL" id="MFD2695625.1"/>
    </source>
</evidence>
<protein>
    <submittedName>
        <fullName evidence="8">L,D-transpeptidase family protein</fullName>
    </submittedName>
</protein>
<dbReference type="SUPFAM" id="SSF141523">
    <property type="entry name" value="L,D-transpeptidase catalytic domain-like"/>
    <property type="match status" value="1"/>
</dbReference>
<gene>
    <name evidence="8" type="ORF">ACFSUE_18650</name>
</gene>
<dbReference type="InterPro" id="IPR005490">
    <property type="entry name" value="LD_TPept_cat_dom"/>
</dbReference>
<proteinExistence type="predicted"/>
<keyword evidence="4 6" id="KW-0573">Peptidoglycan synthesis</keyword>
<dbReference type="Gene3D" id="2.40.440.10">
    <property type="entry name" value="L,D-transpeptidase catalytic domain-like"/>
    <property type="match status" value="1"/>
</dbReference>
<dbReference type="PROSITE" id="PS52029">
    <property type="entry name" value="LD_TPASE"/>
    <property type="match status" value="1"/>
</dbReference>
<dbReference type="InterPro" id="IPR038054">
    <property type="entry name" value="LD_TPept-like_central_sf"/>
</dbReference>
<dbReference type="PANTHER" id="PTHR30582:SF33">
    <property type="entry name" value="EXPORTED PROTEIN"/>
    <property type="match status" value="1"/>
</dbReference>
<keyword evidence="3 6" id="KW-0133">Cell shape</keyword>
<keyword evidence="5 6" id="KW-0961">Cell wall biogenesis/degradation</keyword>
<dbReference type="EMBL" id="JBHUMQ010000050">
    <property type="protein sequence ID" value="MFD2695625.1"/>
    <property type="molecule type" value="Genomic_DNA"/>
</dbReference>
<dbReference type="Pfam" id="PF03734">
    <property type="entry name" value="YkuD"/>
    <property type="match status" value="1"/>
</dbReference>
<keyword evidence="2" id="KW-0808">Transferase</keyword>
<evidence type="ECO:0000313" key="9">
    <source>
        <dbReference type="Proteomes" id="UP001597399"/>
    </source>
</evidence>
<feature type="active site" description="Nucleophile" evidence="6">
    <location>
        <position position="392"/>
    </location>
</feature>
<sequence>MKPEQVVTKLAAQSLKNDVFIGDEKIINGKNTVAKFTKKDLAAVNRVFKKQQTWLPSFKKKNYALNPAENDDYRSGTLKKQVESRLKQLNKKLKAPKDAYAYIEDGDLKVSKSEAGRQYDVEKLMRAYDKQEYNSEIHLTAWRLHPIKEDSKIVENETKILKSLLNQSVNYSVQNKVYALKASELIKNAKATSNMKVTIDPSVLKNKIEEINKNQSTLNKKSPFKTHTGKVISVQGQSYGWALNVSKETNRIQKAFENGKTSLKAYNVYGVGYSTYGIGYHNTTNNGIGNSYAEISISEQKIWIYKNGKLVVTTDVVTGRHDTNEDTPKGLWYIMYKESPSTLEGSEAGNPNYSVKVDYWAPFTLSGCGFHDASWRRNWKKDAYLTQGSGGCVNTPPSIMKTVYDNLEQNEPVIIY</sequence>
<evidence type="ECO:0000256" key="2">
    <source>
        <dbReference type="ARBA" id="ARBA00022679"/>
    </source>
</evidence>